<feature type="domain" description="Metallo-beta-lactamase" evidence="11">
    <location>
        <begin position="16"/>
        <end position="176"/>
    </location>
</feature>
<dbReference type="Pfam" id="PF16123">
    <property type="entry name" value="HAGH_C"/>
    <property type="match status" value="1"/>
</dbReference>
<gene>
    <name evidence="12" type="ORF">CAPTEDRAFT_27819</name>
</gene>
<dbReference type="STRING" id="283909.R7TRT8"/>
<dbReference type="InterPro" id="IPR017782">
    <property type="entry name" value="Hydroxyacylglutathione_Hdrlase"/>
</dbReference>
<dbReference type="GO" id="GO:0004416">
    <property type="term" value="F:hydroxyacylglutathione hydrolase activity"/>
    <property type="evidence" value="ECO:0007669"/>
    <property type="project" value="UniProtKB-EC"/>
</dbReference>
<dbReference type="InterPro" id="IPR032282">
    <property type="entry name" value="HAGH_C"/>
</dbReference>
<comment type="pathway">
    <text evidence="3">Secondary metabolite metabolism; methylglyoxal degradation; (R)-lactate from methylglyoxal: step 2/2.</text>
</comment>
<feature type="non-terminal residue" evidence="12">
    <location>
        <position position="238"/>
    </location>
</feature>
<evidence type="ECO:0000256" key="2">
    <source>
        <dbReference type="ARBA" id="ARBA00001947"/>
    </source>
</evidence>
<evidence type="ECO:0000259" key="11">
    <source>
        <dbReference type="SMART" id="SM00849"/>
    </source>
</evidence>
<protein>
    <recommendedName>
        <fullName evidence="5">hydroxyacylglutathione hydrolase</fullName>
        <ecNumber evidence="5">3.1.2.6</ecNumber>
    </recommendedName>
    <alternativeName>
        <fullName evidence="9">Glyoxalase II</fullName>
    </alternativeName>
</protein>
<dbReference type="PANTHER" id="PTHR43705">
    <property type="entry name" value="HYDROXYACYLGLUTATHIONE HYDROLASE"/>
    <property type="match status" value="1"/>
</dbReference>
<keyword evidence="8" id="KW-0862">Zinc</keyword>
<evidence type="ECO:0000256" key="1">
    <source>
        <dbReference type="ARBA" id="ARBA00001623"/>
    </source>
</evidence>
<dbReference type="InterPro" id="IPR036866">
    <property type="entry name" value="RibonucZ/Hydroxyglut_hydro"/>
</dbReference>
<keyword evidence="14" id="KW-1185">Reference proteome</keyword>
<name>R7TRT8_CAPTE</name>
<feature type="compositionally biased region" description="Polar residues" evidence="10">
    <location>
        <begin position="227"/>
        <end position="238"/>
    </location>
</feature>
<dbReference type="EMBL" id="KB309504">
    <property type="protein sequence ID" value="ELT94216.1"/>
    <property type="molecule type" value="Genomic_DNA"/>
</dbReference>
<reference evidence="13" key="3">
    <citation type="submission" date="2015-06" db="UniProtKB">
        <authorList>
            <consortium name="EnsemblMetazoa"/>
        </authorList>
    </citation>
    <scope>IDENTIFICATION</scope>
</reference>
<dbReference type="GO" id="GO:0019243">
    <property type="term" value="P:methylglyoxal catabolic process to D-lactate via S-lactoyl-glutathione"/>
    <property type="evidence" value="ECO:0007669"/>
    <property type="project" value="InterPro"/>
</dbReference>
<dbReference type="CDD" id="cd07723">
    <property type="entry name" value="hydroxyacylglutathione_hydrolase_MBL-fold"/>
    <property type="match status" value="1"/>
</dbReference>
<dbReference type="PANTHER" id="PTHR43705:SF1">
    <property type="entry name" value="HYDROXYACYLGLUTATHIONE HYDROLASE GLOB"/>
    <property type="match status" value="1"/>
</dbReference>
<dbReference type="Pfam" id="PF00753">
    <property type="entry name" value="Lactamase_B"/>
    <property type="match status" value="1"/>
</dbReference>
<organism evidence="12">
    <name type="scientific">Capitella teleta</name>
    <name type="common">Polychaete worm</name>
    <dbReference type="NCBI Taxonomy" id="283909"/>
    <lineage>
        <taxon>Eukaryota</taxon>
        <taxon>Metazoa</taxon>
        <taxon>Spiralia</taxon>
        <taxon>Lophotrochozoa</taxon>
        <taxon>Annelida</taxon>
        <taxon>Polychaeta</taxon>
        <taxon>Sedentaria</taxon>
        <taxon>Scolecida</taxon>
        <taxon>Capitellidae</taxon>
        <taxon>Capitella</taxon>
    </lineage>
</organism>
<dbReference type="NCBIfam" id="TIGR03413">
    <property type="entry name" value="GSH_gloB"/>
    <property type="match status" value="1"/>
</dbReference>
<dbReference type="OrthoDB" id="515692at2759"/>
<evidence type="ECO:0000256" key="7">
    <source>
        <dbReference type="ARBA" id="ARBA00022801"/>
    </source>
</evidence>
<evidence type="ECO:0000256" key="4">
    <source>
        <dbReference type="ARBA" id="ARBA00006759"/>
    </source>
</evidence>
<dbReference type="Proteomes" id="UP000014760">
    <property type="component" value="Unassembled WGS sequence"/>
</dbReference>
<comment type="cofactor">
    <cofactor evidence="2">
        <name>Zn(2+)</name>
        <dbReference type="ChEBI" id="CHEBI:29105"/>
    </cofactor>
</comment>
<reference evidence="12 14" key="2">
    <citation type="journal article" date="2013" name="Nature">
        <title>Insights into bilaterian evolution from three spiralian genomes.</title>
        <authorList>
            <person name="Simakov O."/>
            <person name="Marletaz F."/>
            <person name="Cho S.J."/>
            <person name="Edsinger-Gonzales E."/>
            <person name="Havlak P."/>
            <person name="Hellsten U."/>
            <person name="Kuo D.H."/>
            <person name="Larsson T."/>
            <person name="Lv J."/>
            <person name="Arendt D."/>
            <person name="Savage R."/>
            <person name="Osoegawa K."/>
            <person name="de Jong P."/>
            <person name="Grimwood J."/>
            <person name="Chapman J.A."/>
            <person name="Shapiro H."/>
            <person name="Aerts A."/>
            <person name="Otillar R.P."/>
            <person name="Terry A.Y."/>
            <person name="Boore J.L."/>
            <person name="Grigoriev I.V."/>
            <person name="Lindberg D.R."/>
            <person name="Seaver E.C."/>
            <person name="Weisblat D.A."/>
            <person name="Putnam N.H."/>
            <person name="Rokhsar D.S."/>
        </authorList>
    </citation>
    <scope>NUCLEOTIDE SEQUENCE</scope>
    <source>
        <strain evidence="12 14">I ESC-2004</strain>
    </source>
</reference>
<sequence length="238" mass="26466">DIKAMLIISPIPAFDDNYIWMFHSPDSRNVYVVDPGDAKSVQQVLDERQLNLSGILITHHHFDHTGGIKELTRDKNIPVYGPDNKNIDGITNTLQDGDTINLDGNLFNIAATPGHTLDHIAYFTVTGERGHPALFCGDTLFAGGCGRLFEGTAEQMYVSLSRLAALPGDTRVYCAHEYTQANLKFAQAVEPENRILKEYVEEAAERRSENQPTVPSTLQKELETNPFLRSNQPDVIKA</sequence>
<dbReference type="InterPro" id="IPR035680">
    <property type="entry name" value="Clx_II_MBL"/>
</dbReference>
<comment type="similarity">
    <text evidence="4">Belongs to the metallo-beta-lactamase superfamily. Glyoxalase II family.</text>
</comment>
<dbReference type="EnsemblMetazoa" id="CapteT27819">
    <property type="protein sequence ID" value="CapteP27819"/>
    <property type="gene ID" value="CapteG27819"/>
</dbReference>
<feature type="non-terminal residue" evidence="12">
    <location>
        <position position="1"/>
    </location>
</feature>
<evidence type="ECO:0000256" key="8">
    <source>
        <dbReference type="ARBA" id="ARBA00022833"/>
    </source>
</evidence>
<dbReference type="HOGENOM" id="CLU_030571_4_1_1"/>
<dbReference type="PIRSF" id="PIRSF005457">
    <property type="entry name" value="Glx"/>
    <property type="match status" value="1"/>
</dbReference>
<evidence type="ECO:0000313" key="13">
    <source>
        <dbReference type="EnsemblMetazoa" id="CapteP27819"/>
    </source>
</evidence>
<evidence type="ECO:0000313" key="14">
    <source>
        <dbReference type="Proteomes" id="UP000014760"/>
    </source>
</evidence>
<evidence type="ECO:0000256" key="10">
    <source>
        <dbReference type="SAM" id="MobiDB-lite"/>
    </source>
</evidence>
<accession>R7TRT8</accession>
<dbReference type="InterPro" id="IPR001279">
    <property type="entry name" value="Metallo-B-lactamas"/>
</dbReference>
<reference evidence="14" key="1">
    <citation type="submission" date="2012-12" db="EMBL/GenBank/DDBJ databases">
        <authorList>
            <person name="Hellsten U."/>
            <person name="Grimwood J."/>
            <person name="Chapman J.A."/>
            <person name="Shapiro H."/>
            <person name="Aerts A."/>
            <person name="Otillar R.P."/>
            <person name="Terry A.Y."/>
            <person name="Boore J.L."/>
            <person name="Simakov O."/>
            <person name="Marletaz F."/>
            <person name="Cho S.-J."/>
            <person name="Edsinger-Gonzales E."/>
            <person name="Havlak P."/>
            <person name="Kuo D.-H."/>
            <person name="Larsson T."/>
            <person name="Lv J."/>
            <person name="Arendt D."/>
            <person name="Savage R."/>
            <person name="Osoegawa K."/>
            <person name="de Jong P."/>
            <person name="Lindberg D.R."/>
            <person name="Seaver E.C."/>
            <person name="Weisblat D.A."/>
            <person name="Putnam N.H."/>
            <person name="Grigoriev I.V."/>
            <person name="Rokhsar D.S."/>
        </authorList>
    </citation>
    <scope>NUCLEOTIDE SEQUENCE</scope>
    <source>
        <strain evidence="14">I ESC-2004</strain>
    </source>
</reference>
<dbReference type="EC" id="3.1.2.6" evidence="5"/>
<evidence type="ECO:0000256" key="6">
    <source>
        <dbReference type="ARBA" id="ARBA00022723"/>
    </source>
</evidence>
<dbReference type="EMBL" id="AMQN01029354">
    <property type="status" value="NOT_ANNOTATED_CDS"/>
    <property type="molecule type" value="Genomic_DNA"/>
</dbReference>
<proteinExistence type="inferred from homology"/>
<dbReference type="SUPFAM" id="SSF56281">
    <property type="entry name" value="Metallo-hydrolase/oxidoreductase"/>
    <property type="match status" value="1"/>
</dbReference>
<feature type="compositionally biased region" description="Polar residues" evidence="10">
    <location>
        <begin position="210"/>
        <end position="219"/>
    </location>
</feature>
<feature type="region of interest" description="Disordered" evidence="10">
    <location>
        <begin position="203"/>
        <end position="238"/>
    </location>
</feature>
<dbReference type="HAMAP" id="MF_01374">
    <property type="entry name" value="Glyoxalase_2"/>
    <property type="match status" value="1"/>
</dbReference>
<evidence type="ECO:0000256" key="3">
    <source>
        <dbReference type="ARBA" id="ARBA00004963"/>
    </source>
</evidence>
<evidence type="ECO:0000313" key="12">
    <source>
        <dbReference type="EMBL" id="ELT94216.1"/>
    </source>
</evidence>
<evidence type="ECO:0000256" key="9">
    <source>
        <dbReference type="ARBA" id="ARBA00031044"/>
    </source>
</evidence>
<dbReference type="GO" id="GO:0046872">
    <property type="term" value="F:metal ion binding"/>
    <property type="evidence" value="ECO:0007669"/>
    <property type="project" value="UniProtKB-KW"/>
</dbReference>
<dbReference type="SMART" id="SM00849">
    <property type="entry name" value="Lactamase_B"/>
    <property type="match status" value="1"/>
</dbReference>
<evidence type="ECO:0000256" key="5">
    <source>
        <dbReference type="ARBA" id="ARBA00011917"/>
    </source>
</evidence>
<dbReference type="InterPro" id="IPR050110">
    <property type="entry name" value="Glyoxalase_II_hydrolase"/>
</dbReference>
<keyword evidence="6" id="KW-0479">Metal-binding</keyword>
<dbReference type="Gene3D" id="3.60.15.10">
    <property type="entry name" value="Ribonuclease Z/Hydroxyacylglutathione hydrolase-like"/>
    <property type="match status" value="1"/>
</dbReference>
<comment type="catalytic activity">
    <reaction evidence="1">
        <text>an S-(2-hydroxyacyl)glutathione + H2O = a 2-hydroxy carboxylate + glutathione + H(+)</text>
        <dbReference type="Rhea" id="RHEA:21864"/>
        <dbReference type="ChEBI" id="CHEBI:15377"/>
        <dbReference type="ChEBI" id="CHEBI:15378"/>
        <dbReference type="ChEBI" id="CHEBI:57925"/>
        <dbReference type="ChEBI" id="CHEBI:58896"/>
        <dbReference type="ChEBI" id="CHEBI:71261"/>
        <dbReference type="EC" id="3.1.2.6"/>
    </reaction>
</comment>
<keyword evidence="7" id="KW-0378">Hydrolase</keyword>
<dbReference type="OMA" id="HEFRAIF"/>
<dbReference type="AlphaFoldDB" id="R7TRT8"/>